<dbReference type="GO" id="GO:0005829">
    <property type="term" value="C:cytosol"/>
    <property type="evidence" value="ECO:0007669"/>
    <property type="project" value="TreeGrafter"/>
</dbReference>
<evidence type="ECO:0000313" key="3">
    <source>
        <dbReference type="EMBL" id="PPQ28011.1"/>
    </source>
</evidence>
<comment type="function">
    <text evidence="1">Forms oxaloacetate, a four-carbon dicarboxylic acid source for the tricarboxylic acid cycle.</text>
</comment>
<dbReference type="SUPFAM" id="SSF51621">
    <property type="entry name" value="Phosphoenolpyruvate/pyruvate domain"/>
    <property type="match status" value="1"/>
</dbReference>
<evidence type="ECO:0000256" key="2">
    <source>
        <dbReference type="ARBA" id="ARBA00022419"/>
    </source>
</evidence>
<accession>A0A2S6N067</accession>
<name>A0A2S6N067_RHOGL</name>
<keyword evidence="4" id="KW-1185">Reference proteome</keyword>
<gene>
    <name evidence="3" type="ORF">CCS01_25430</name>
</gene>
<keyword evidence="3" id="KW-0670">Pyruvate</keyword>
<dbReference type="GO" id="GO:0006099">
    <property type="term" value="P:tricarboxylic acid cycle"/>
    <property type="evidence" value="ECO:0007669"/>
    <property type="project" value="InterPro"/>
</dbReference>
<evidence type="ECO:0000313" key="4">
    <source>
        <dbReference type="Proteomes" id="UP000239724"/>
    </source>
</evidence>
<comment type="caution">
    <text evidence="3">The sequence shown here is derived from an EMBL/GenBank/DDBJ whole genome shotgun (WGS) entry which is preliminary data.</text>
</comment>
<dbReference type="PANTHER" id="PTHR30523:SF6">
    <property type="entry name" value="PHOSPHOENOLPYRUVATE CARBOXYLASE"/>
    <property type="match status" value="1"/>
</dbReference>
<sequence length="937" mass="102352">MPDAPTAPATEPDAIATLARNLLDLTARLTARADEDPFGNPVLLTSLAITRQMDSEILAESDVAALVRYLRDAAFADRAARLAAYVGGTDTAVNDACLAKLAHTLLRPDPNDSPVRWAEYRALTERTRFAAVFTAHPTFSLPLAVGKALAETACGRPAPSFDSHRPPPITLRSEFDQAAAAIANGRDSIDRFNAALISVAKTAWPDRWTELNPSPVVLSSWVGYDTDGRTDIGWWHTLRLRLEMKRLQLNRLHGQVSVLPTATALAERIAEARDVVDRQIELCPDYPNPPKVAAFAHALVGGREAALTSPAPLLPLFQEAIAGADERAKLALTVARAGLVSHGLALAHTHTRLNAAQIHNVTRQRLNIVDPPEDLSRRRVLFAAINAALDTVQPIPVDFGALLVEQASAAKLMMTVAQIIKHVDGSIPIRFLIAETETGYTLLAALYLAKLFGVERHVEISPLFETADALEQGASVLEEALRSPHYREYLRNTGRLALQFGYSDSGRYVGQLAASYLIERLRMKIAHTLHHHGITNVEVILFDTHGESIGRGAHPGSLADRLKYLSPTASRQALGRAGVKVREETAFQGGDGYLLFGTPELALATITRIAEQTYHPAAGPIEDPVYADPDFAADFFATIRTGMAGLVEDQGYAALLGAFGPALLDPTGSRPAARQSDGMTGVARIRHPRELRAIPNNAILQQLGWCANTLQGLGAAAARHPETFAELRQTSRRFRRAMDLASHALAHSDLEVLRGVIATLDPGTWLDRSAHSKRPGRREALVSVARALERLDIWASVQSMFRRIEADHLALRVIWPDMPHMATREVLLHALRLALIHRIWLLATEIRDFSPRHNVTRLAMEAAILRLDIEASLTLLAEIFPSGADPAAECDYGEPAAPRRTAAYAREHEEIFEPMRRLFAMVREIATAITHEVGAFG</sequence>
<dbReference type="InterPro" id="IPR015813">
    <property type="entry name" value="Pyrv/PenolPyrv_kinase-like_dom"/>
</dbReference>
<dbReference type="EMBL" id="NHRY01000250">
    <property type="protein sequence ID" value="PPQ28011.1"/>
    <property type="molecule type" value="Genomic_DNA"/>
</dbReference>
<dbReference type="Pfam" id="PF00311">
    <property type="entry name" value="PEPcase"/>
    <property type="match status" value="1"/>
</dbReference>
<organism evidence="3 4">
    <name type="scientific">Rhodopila globiformis</name>
    <name type="common">Rhodopseudomonas globiformis</name>
    <dbReference type="NCBI Taxonomy" id="1071"/>
    <lineage>
        <taxon>Bacteria</taxon>
        <taxon>Pseudomonadati</taxon>
        <taxon>Pseudomonadota</taxon>
        <taxon>Alphaproteobacteria</taxon>
        <taxon>Acetobacterales</taxon>
        <taxon>Acetobacteraceae</taxon>
        <taxon>Rhodopila</taxon>
    </lineage>
</organism>
<evidence type="ECO:0000256" key="1">
    <source>
        <dbReference type="ARBA" id="ARBA00003670"/>
    </source>
</evidence>
<dbReference type="AlphaFoldDB" id="A0A2S6N067"/>
<dbReference type="RefSeq" id="WP_104521626.1">
    <property type="nucleotide sequence ID" value="NZ_NHRY01000250.1"/>
</dbReference>
<dbReference type="PANTHER" id="PTHR30523">
    <property type="entry name" value="PHOSPHOENOLPYRUVATE CARBOXYLASE"/>
    <property type="match status" value="1"/>
</dbReference>
<dbReference type="GO" id="GO:0008964">
    <property type="term" value="F:phosphoenolpyruvate carboxylase activity"/>
    <property type="evidence" value="ECO:0007669"/>
    <property type="project" value="InterPro"/>
</dbReference>
<dbReference type="Proteomes" id="UP000239724">
    <property type="component" value="Unassembled WGS sequence"/>
</dbReference>
<reference evidence="3 4" key="1">
    <citation type="journal article" date="2018" name="Arch. Microbiol.">
        <title>New insights into the metabolic potential of the phototrophic purple bacterium Rhodopila globiformis DSM 161(T) from its draft genome sequence and evidence for a vanadium-dependent nitrogenase.</title>
        <authorList>
            <person name="Imhoff J.F."/>
            <person name="Rahn T."/>
            <person name="Kunzel S."/>
            <person name="Neulinger S.C."/>
        </authorList>
    </citation>
    <scope>NUCLEOTIDE SEQUENCE [LARGE SCALE GENOMIC DNA]</scope>
    <source>
        <strain evidence="3 4">DSM 161</strain>
    </source>
</reference>
<proteinExistence type="predicted"/>
<dbReference type="GO" id="GO:0015977">
    <property type="term" value="P:carbon fixation"/>
    <property type="evidence" value="ECO:0007669"/>
    <property type="project" value="InterPro"/>
</dbReference>
<protein>
    <recommendedName>
        <fullName evidence="2">Phosphoenolpyruvate carboxylase</fullName>
    </recommendedName>
</protein>
<dbReference type="InterPro" id="IPR021135">
    <property type="entry name" value="PEP_COase"/>
</dbReference>
<dbReference type="OrthoDB" id="9758461at2"/>